<evidence type="ECO:0000313" key="4">
    <source>
        <dbReference type="EMBL" id="MDE51910.1"/>
    </source>
</evidence>
<feature type="region of interest" description="Disordered" evidence="1">
    <location>
        <begin position="575"/>
        <end position="662"/>
    </location>
</feature>
<reference evidence="4" key="1">
    <citation type="submission" date="2018-10" db="EMBL/GenBank/DDBJ databases">
        <title>Transcriptome assembly of Aceria tosichella (Wheat curl mite) Type 2.</title>
        <authorList>
            <person name="Scully E.D."/>
            <person name="Geib S.M."/>
            <person name="Palmer N.A."/>
            <person name="Gupta A.K."/>
            <person name="Sarath G."/>
            <person name="Tatineni S."/>
        </authorList>
    </citation>
    <scope>NUCLEOTIDE SEQUENCE</scope>
    <source>
        <strain evidence="4">LincolnNE</strain>
    </source>
</reference>
<dbReference type="InterPro" id="IPR013106">
    <property type="entry name" value="Ig_V-set"/>
</dbReference>
<protein>
    <recommendedName>
        <fullName evidence="3">Ig-like domain-containing protein</fullName>
    </recommendedName>
</protein>
<proteinExistence type="predicted"/>
<feature type="compositionally biased region" description="Polar residues" evidence="1">
    <location>
        <begin position="318"/>
        <end position="348"/>
    </location>
</feature>
<keyword evidence="2" id="KW-1133">Transmembrane helix</keyword>
<feature type="compositionally biased region" description="Low complexity" evidence="1">
    <location>
        <begin position="523"/>
        <end position="553"/>
    </location>
</feature>
<feature type="domain" description="Ig-like" evidence="3">
    <location>
        <begin position="71"/>
        <end position="162"/>
    </location>
</feature>
<dbReference type="SMART" id="SM00409">
    <property type="entry name" value="IG"/>
    <property type="match status" value="1"/>
</dbReference>
<keyword evidence="2" id="KW-0472">Membrane</keyword>
<sequence>MSLKNLLQADDRKGWRRIHQMHQTDDKQARFLIAFVILIVTMMLRSVGCIVVHQVRFISRTTGRTDYAVAGESIELSCHYLMKDDDEDIKSVYWSKDGMNFARWSKYKGYIEVLDYTFKGHFDNSTTHSHLIIHNVTIDMHGSYQCSFRTDLTTFSNQINLTVVTQSPCKLDDWRVKSEQLQCRETFIFDCRHMFPRPNPRCGLWNSRTEKFISSLPMDISEEPALPTTSMQTYRVRYVHKFDLTDQNGGPNEENAYLLAYAGHLVFKCDIIVPETSWRLSLTHKMFDFSDGCEQDPLEAIRKMRASYNEYARDRLRQQQQRPGAQSNQTEWSSTTTGQYQQQHHNHRGLQTVSGQYLQTIDDQQSLESMFNVEILLPSEVRKLAYRNRYGGEGEHELDPYLFYATAASMAMSTERPPPKHISEDVNCWQKPRLGSIVKLSCANNGPMGSPGNPRRRHHQQPYHSSSSSLKLMGSNLLECKANGWNLIRESYLINNEILDKKTYNVRVNRRRKLAASNLWPQTTTPMTSLSKTETTTTTTEATTTTTSSTTAATTKNAMSRIAFDATTVANAKIDPSDLSNRNRNDLNEEDNDDDNSAPQPMGATDATAEASTRLPTTETEEDLVSIPILPAPTATSDSPRTTEQVDGASEGGEEEPLPPGNDDFMVGILQARGKPKPEELSPSQLADLLPVCVSVSQKRRNQAQKSAGGGLPLLNNEAIMQESTDGRHFGMSHGVLGDRSQHHPSIDSSSAGSLLADISEASSTLVAVIVCFVAIIISTLLQPSSIIKIDQPCSNFMEQRATGPCRKNHQTSTSRRNILKADLFCEQWHGAPWDQTECQ</sequence>
<dbReference type="Gene3D" id="2.60.40.10">
    <property type="entry name" value="Immunoglobulins"/>
    <property type="match status" value="1"/>
</dbReference>
<feature type="compositionally biased region" description="Polar residues" evidence="1">
    <location>
        <begin position="634"/>
        <end position="645"/>
    </location>
</feature>
<dbReference type="InterPro" id="IPR036179">
    <property type="entry name" value="Ig-like_dom_sf"/>
</dbReference>
<evidence type="ECO:0000259" key="3">
    <source>
        <dbReference type="PROSITE" id="PS50835"/>
    </source>
</evidence>
<keyword evidence="2" id="KW-0812">Transmembrane</keyword>
<accession>A0A6G1SPU2</accession>
<feature type="transmembrane region" description="Helical" evidence="2">
    <location>
        <begin position="31"/>
        <end position="53"/>
    </location>
</feature>
<feature type="region of interest" description="Disordered" evidence="1">
    <location>
        <begin position="517"/>
        <end position="553"/>
    </location>
</feature>
<dbReference type="AlphaFoldDB" id="A0A6G1SPU2"/>
<dbReference type="InterPro" id="IPR003599">
    <property type="entry name" value="Ig_sub"/>
</dbReference>
<dbReference type="InterPro" id="IPR013783">
    <property type="entry name" value="Ig-like_fold"/>
</dbReference>
<feature type="region of interest" description="Disordered" evidence="1">
    <location>
        <begin position="316"/>
        <end position="348"/>
    </location>
</feature>
<evidence type="ECO:0000256" key="1">
    <source>
        <dbReference type="SAM" id="MobiDB-lite"/>
    </source>
</evidence>
<dbReference type="InterPro" id="IPR007110">
    <property type="entry name" value="Ig-like_dom"/>
</dbReference>
<dbReference type="EMBL" id="GGYP01007139">
    <property type="protein sequence ID" value="MDE51910.1"/>
    <property type="molecule type" value="Transcribed_RNA"/>
</dbReference>
<dbReference type="SUPFAM" id="SSF48726">
    <property type="entry name" value="Immunoglobulin"/>
    <property type="match status" value="1"/>
</dbReference>
<dbReference type="Pfam" id="PF07686">
    <property type="entry name" value="V-set"/>
    <property type="match status" value="1"/>
</dbReference>
<gene>
    <name evidence="4" type="ORF">g.13598</name>
</gene>
<name>A0A6G1SPU2_9ACAR</name>
<feature type="region of interest" description="Disordered" evidence="1">
    <location>
        <begin position="440"/>
        <end position="468"/>
    </location>
</feature>
<dbReference type="PROSITE" id="PS50835">
    <property type="entry name" value="IG_LIKE"/>
    <property type="match status" value="1"/>
</dbReference>
<organism evidence="4">
    <name type="scientific">Aceria tosichella</name>
    <name type="common">wheat curl mite</name>
    <dbReference type="NCBI Taxonomy" id="561515"/>
    <lineage>
        <taxon>Eukaryota</taxon>
        <taxon>Metazoa</taxon>
        <taxon>Ecdysozoa</taxon>
        <taxon>Arthropoda</taxon>
        <taxon>Chelicerata</taxon>
        <taxon>Arachnida</taxon>
        <taxon>Acari</taxon>
        <taxon>Acariformes</taxon>
        <taxon>Trombidiformes</taxon>
        <taxon>Prostigmata</taxon>
        <taxon>Eupodina</taxon>
        <taxon>Eriophyoidea</taxon>
        <taxon>Eriophyidae</taxon>
        <taxon>Eriophyinae</taxon>
        <taxon>Aceriini</taxon>
        <taxon>Aceria</taxon>
    </lineage>
</organism>
<evidence type="ECO:0000256" key="2">
    <source>
        <dbReference type="SAM" id="Phobius"/>
    </source>
</evidence>